<keyword evidence="2" id="KW-0472">Membrane</keyword>
<evidence type="ECO:0000313" key="3">
    <source>
        <dbReference type="EMBL" id="MBF6355397.1"/>
    </source>
</evidence>
<evidence type="ECO:0000256" key="1">
    <source>
        <dbReference type="SAM" id="MobiDB-lite"/>
    </source>
</evidence>
<dbReference type="InterPro" id="IPR045512">
    <property type="entry name" value="DUF6480"/>
</dbReference>
<dbReference type="Proteomes" id="UP000707731">
    <property type="component" value="Unassembled WGS sequence"/>
</dbReference>
<sequence length="75" mass="7506">MSMDPDPDRTPDLEPGGGVAPGSTPPDTPQTSGLSAPEPRTSNTFPPTGVGAVALIVILAVVFLIAAIGIILTII</sequence>
<keyword evidence="2" id="KW-0812">Transmembrane</keyword>
<comment type="caution">
    <text evidence="3">The sequence shown here is derived from an EMBL/GenBank/DDBJ whole genome shotgun (WGS) entry which is preliminary data.</text>
</comment>
<feature type="region of interest" description="Disordered" evidence="1">
    <location>
        <begin position="1"/>
        <end position="45"/>
    </location>
</feature>
<dbReference type="RefSeq" id="WP_195001990.1">
    <property type="nucleotide sequence ID" value="NZ_JADLQN010000001.1"/>
</dbReference>
<keyword evidence="4" id="KW-1185">Reference proteome</keyword>
<evidence type="ECO:0000256" key="2">
    <source>
        <dbReference type="SAM" id="Phobius"/>
    </source>
</evidence>
<dbReference type="EMBL" id="JADLQN010000001">
    <property type="protein sequence ID" value="MBF6355397.1"/>
    <property type="molecule type" value="Genomic_DNA"/>
</dbReference>
<protein>
    <submittedName>
        <fullName evidence="3">Uncharacterized protein</fullName>
    </submittedName>
</protein>
<gene>
    <name evidence="3" type="ORF">IU449_12725</name>
</gene>
<name>A0ABS0DCS1_9NOCA</name>
<organism evidence="3 4">
    <name type="scientific">Nocardia higoensis</name>
    <dbReference type="NCBI Taxonomy" id="228599"/>
    <lineage>
        <taxon>Bacteria</taxon>
        <taxon>Bacillati</taxon>
        <taxon>Actinomycetota</taxon>
        <taxon>Actinomycetes</taxon>
        <taxon>Mycobacteriales</taxon>
        <taxon>Nocardiaceae</taxon>
        <taxon>Nocardia</taxon>
    </lineage>
</organism>
<dbReference type="Pfam" id="PF20088">
    <property type="entry name" value="DUF6480"/>
    <property type="match status" value="1"/>
</dbReference>
<proteinExistence type="predicted"/>
<feature type="transmembrane region" description="Helical" evidence="2">
    <location>
        <begin position="50"/>
        <end position="74"/>
    </location>
</feature>
<evidence type="ECO:0000313" key="4">
    <source>
        <dbReference type="Proteomes" id="UP000707731"/>
    </source>
</evidence>
<feature type="compositionally biased region" description="Basic and acidic residues" evidence="1">
    <location>
        <begin position="1"/>
        <end position="12"/>
    </location>
</feature>
<accession>A0ABS0DCS1</accession>
<feature type="compositionally biased region" description="Polar residues" evidence="1">
    <location>
        <begin position="29"/>
        <end position="45"/>
    </location>
</feature>
<keyword evidence="2" id="KW-1133">Transmembrane helix</keyword>
<reference evidence="3 4" key="1">
    <citation type="submission" date="2020-10" db="EMBL/GenBank/DDBJ databases">
        <title>Identification of Nocardia species via Next-generation sequencing and recognition of intraspecies genetic diversity.</title>
        <authorList>
            <person name="Li P."/>
            <person name="Li P."/>
            <person name="Lu B."/>
        </authorList>
    </citation>
    <scope>NUCLEOTIDE SEQUENCE [LARGE SCALE GENOMIC DNA]</scope>
    <source>
        <strain evidence="3 4">BJ06-0143</strain>
    </source>
</reference>